<dbReference type="AlphaFoldDB" id="A0A0U1KTK7"/>
<name>A0A0U1KTK7_9FIRM</name>
<sequence length="471" mass="54067">MTDGVVLYPSGWYYNACVMGFMEVLEYGLGEDRVRHFYQKDGTIQLPPQVVETIYSTPQEKPAADICAEAESPLANLKRLAWWWVEKSKPARIDTHDAETIIIETCKSLLGSNKTFYPGLFAHNTQGSRIEFLNNWFSLNCDHVLQGNMTYHCSFCGAKYSPDFSGRDYDSFFSNTISKFMGTSLGSFPNAFWGKVPDLVFCKTCRAILLFFHISYKAGMFINAHSFQQMEHLNRIMDNQQDFNSKYYYKNHFLIKLLHRTEQMKQTLGAWQRQGLALVLFSNTGVEEIYLPVEVTGVLFHPSVAGWLRKLHGKEDKELLLFLARGEYARLLGAIYQSVRLLVQSEQVMTEYQPCAHLIHLYQAINCQINKGRRQTMQIDAVMNLKSGDYPEFLTDQGAKLRLLEMVRLGQRQDIQYFLIRAYVAEKKSVPETISQALNLENINEFKSVMFAFIAGLPNKPKTSEEKGNVK</sequence>
<evidence type="ECO:0000313" key="2">
    <source>
        <dbReference type="Proteomes" id="UP000049855"/>
    </source>
</evidence>
<reference evidence="2" key="1">
    <citation type="submission" date="2015-03" db="EMBL/GenBank/DDBJ databases">
        <authorList>
            <person name="Nijsse Bart"/>
        </authorList>
    </citation>
    <scope>NUCLEOTIDE SEQUENCE [LARGE SCALE GENOMIC DNA]</scope>
</reference>
<organism evidence="1 2">
    <name type="scientific">Sporomusa ovata</name>
    <dbReference type="NCBI Taxonomy" id="2378"/>
    <lineage>
        <taxon>Bacteria</taxon>
        <taxon>Bacillati</taxon>
        <taxon>Bacillota</taxon>
        <taxon>Negativicutes</taxon>
        <taxon>Selenomonadales</taxon>
        <taxon>Sporomusaceae</taxon>
        <taxon>Sporomusa</taxon>
    </lineage>
</organism>
<keyword evidence="2" id="KW-1185">Reference proteome</keyword>
<evidence type="ECO:0000313" key="1">
    <source>
        <dbReference type="EMBL" id="CQR70770.1"/>
    </source>
</evidence>
<accession>A0A0U1KTK7</accession>
<dbReference type="Proteomes" id="UP000049855">
    <property type="component" value="Unassembled WGS sequence"/>
</dbReference>
<dbReference type="InterPro" id="IPR010180">
    <property type="entry name" value="CRISPR-assoc_prot_CXXC-CXXC"/>
</dbReference>
<gene>
    <name evidence="1" type="ORF">SpAn4DRAFT_1748</name>
</gene>
<dbReference type="NCBIfam" id="TIGR01908">
    <property type="entry name" value="cas_CXXC_CXXC"/>
    <property type="match status" value="1"/>
</dbReference>
<protein>
    <submittedName>
        <fullName evidence="1">Uncharacterized protein aq_372</fullName>
    </submittedName>
</protein>
<dbReference type="RefSeq" id="WP_021169490.1">
    <property type="nucleotide sequence ID" value="NZ_CTRP01000003.1"/>
</dbReference>
<dbReference type="EMBL" id="CTRP01000003">
    <property type="protein sequence ID" value="CQR70770.1"/>
    <property type="molecule type" value="Genomic_DNA"/>
</dbReference>
<proteinExistence type="predicted"/>